<accession>A0A3Q2VU90</accession>
<dbReference type="Pfam" id="PF13358">
    <property type="entry name" value="DDE_3"/>
    <property type="match status" value="1"/>
</dbReference>
<evidence type="ECO:0000256" key="1">
    <source>
        <dbReference type="SAM" id="MobiDB-lite"/>
    </source>
</evidence>
<dbReference type="InterPro" id="IPR036397">
    <property type="entry name" value="RNaseH_sf"/>
</dbReference>
<protein>
    <recommendedName>
        <fullName evidence="2">Tc1-like transposase DDE domain-containing protein</fullName>
    </recommendedName>
</protein>
<keyword evidence="4" id="KW-1185">Reference proteome</keyword>
<dbReference type="Gene3D" id="3.30.420.10">
    <property type="entry name" value="Ribonuclease H-like superfamily/Ribonuclease H"/>
    <property type="match status" value="1"/>
</dbReference>
<dbReference type="GO" id="GO:0003676">
    <property type="term" value="F:nucleic acid binding"/>
    <property type="evidence" value="ECO:0007669"/>
    <property type="project" value="InterPro"/>
</dbReference>
<dbReference type="OMA" id="FAGENRY"/>
<evidence type="ECO:0000313" key="3">
    <source>
        <dbReference type="Ensembl" id="ENSHBUP00000012003.1"/>
    </source>
</evidence>
<dbReference type="GeneTree" id="ENSGT00940000169433"/>
<evidence type="ECO:0000313" key="4">
    <source>
        <dbReference type="Proteomes" id="UP000264840"/>
    </source>
</evidence>
<name>A0A3Q2VU90_HAPBU</name>
<dbReference type="Proteomes" id="UP000264840">
    <property type="component" value="Unplaced"/>
</dbReference>
<sequence length="126" mass="14184">MRNKEGHSKEKGRDGNSLQTDALTNKQTINKHGGGAIMVWGAFSFSGTTELQKVQGRQTAADYVQMLQRAVLMTEGRRLCGNDWVFQQDNATVHNARRTREFFQENNITLLDHPACPPDLNPIENL</sequence>
<organism evidence="3 4">
    <name type="scientific">Haplochromis burtoni</name>
    <name type="common">Burton's mouthbrooder</name>
    <name type="synonym">Chromis burtoni</name>
    <dbReference type="NCBI Taxonomy" id="8153"/>
    <lineage>
        <taxon>Eukaryota</taxon>
        <taxon>Metazoa</taxon>
        <taxon>Chordata</taxon>
        <taxon>Craniata</taxon>
        <taxon>Vertebrata</taxon>
        <taxon>Euteleostomi</taxon>
        <taxon>Actinopterygii</taxon>
        <taxon>Neopterygii</taxon>
        <taxon>Teleostei</taxon>
        <taxon>Neoteleostei</taxon>
        <taxon>Acanthomorphata</taxon>
        <taxon>Ovalentaria</taxon>
        <taxon>Cichlomorphae</taxon>
        <taxon>Cichliformes</taxon>
        <taxon>Cichlidae</taxon>
        <taxon>African cichlids</taxon>
        <taxon>Pseudocrenilabrinae</taxon>
        <taxon>Haplochromini</taxon>
        <taxon>Haplochromis</taxon>
    </lineage>
</organism>
<dbReference type="Ensembl" id="ENSHBUT00000019339.1">
    <property type="protein sequence ID" value="ENSHBUP00000012003.1"/>
    <property type="gene ID" value="ENSHBUG00000013701.1"/>
</dbReference>
<dbReference type="STRING" id="8153.ENSHBUP00000012003"/>
<feature type="compositionally biased region" description="Basic and acidic residues" evidence="1">
    <location>
        <begin position="1"/>
        <end position="14"/>
    </location>
</feature>
<feature type="domain" description="Tc1-like transposase DDE" evidence="2">
    <location>
        <begin position="32"/>
        <end position="126"/>
    </location>
</feature>
<reference evidence="3" key="1">
    <citation type="submission" date="2025-08" db="UniProtKB">
        <authorList>
            <consortium name="Ensembl"/>
        </authorList>
    </citation>
    <scope>IDENTIFICATION</scope>
</reference>
<evidence type="ECO:0000259" key="2">
    <source>
        <dbReference type="Pfam" id="PF13358"/>
    </source>
</evidence>
<proteinExistence type="predicted"/>
<feature type="compositionally biased region" description="Polar residues" evidence="1">
    <location>
        <begin position="16"/>
        <end position="25"/>
    </location>
</feature>
<dbReference type="InterPro" id="IPR038717">
    <property type="entry name" value="Tc1-like_DDE_dom"/>
</dbReference>
<feature type="region of interest" description="Disordered" evidence="1">
    <location>
        <begin position="1"/>
        <end position="25"/>
    </location>
</feature>
<dbReference type="AlphaFoldDB" id="A0A3Q2VU90"/>
<reference evidence="3" key="2">
    <citation type="submission" date="2025-09" db="UniProtKB">
        <authorList>
            <consortium name="Ensembl"/>
        </authorList>
    </citation>
    <scope>IDENTIFICATION</scope>
</reference>